<reference evidence="3 4" key="1">
    <citation type="submission" date="2020-08" db="EMBL/GenBank/DDBJ databases">
        <title>A Genomic Blueprint of the Chicken Gut Microbiome.</title>
        <authorList>
            <person name="Gilroy R."/>
            <person name="Ravi A."/>
            <person name="Getino M."/>
            <person name="Pursley I."/>
            <person name="Horton D.L."/>
            <person name="Alikhan N.-F."/>
            <person name="Baker D."/>
            <person name="Gharbi K."/>
            <person name="Hall N."/>
            <person name="Watson M."/>
            <person name="Adriaenssens E.M."/>
            <person name="Foster-Nyarko E."/>
            <person name="Jarju S."/>
            <person name="Secka A."/>
            <person name="Antonio M."/>
            <person name="Oren A."/>
            <person name="Chaudhuri R."/>
            <person name="La Ragione R.M."/>
            <person name="Hildebrand F."/>
            <person name="Pallen M.J."/>
        </authorList>
    </citation>
    <scope>NUCLEOTIDE SEQUENCE [LARGE SCALE GENOMIC DNA]</scope>
    <source>
        <strain evidence="3 4">Sa2BVA9</strain>
    </source>
</reference>
<organism evidence="3 4">
    <name type="scientific">Paenibacillus gallinarum</name>
    <dbReference type="NCBI Taxonomy" id="2762232"/>
    <lineage>
        <taxon>Bacteria</taxon>
        <taxon>Bacillati</taxon>
        <taxon>Bacillota</taxon>
        <taxon>Bacilli</taxon>
        <taxon>Bacillales</taxon>
        <taxon>Paenibacillaceae</taxon>
        <taxon>Paenibacillus</taxon>
    </lineage>
</organism>
<name>A0ABR8SZ27_9BACL</name>
<dbReference type="RefSeq" id="WP_191800107.1">
    <property type="nucleotide sequence ID" value="NZ_JACSQL010000004.1"/>
</dbReference>
<dbReference type="Pfam" id="PF07833">
    <property type="entry name" value="Cu_amine_oxidN1"/>
    <property type="match status" value="1"/>
</dbReference>
<keyword evidence="1" id="KW-0732">Signal</keyword>
<sequence length="343" mass="36323">MNKRMKTGVAAAALTIALGGSSLYAYADASTPVPISSNLKETFTITVNGQAIEDGYQVSTAAQPMIPVRSLAEALRMEVKWVPDTKASELTKGIVWTSIMTGEDAYNVNKMLVRLGQAPEIMNNTQYVPLNFVSEVLYGNVTVEGSQITITTDNVSASEQEVTKASGIITSLSSEEGKLSVHINGNGAKGIVLNVSEDTKFALASGDALEFKDLKVGDQVEAEHAMFATLSLPPQSPVYKITVTEQAKADLVIAEGAISEVTTSDTGERSILLKGQGVDEAPSSGIVFNISSETKVVDTKGEAIDPSTLKEKDYVIGVYNGITTRSLPPIANAMKLVVEQAAE</sequence>
<evidence type="ECO:0000313" key="3">
    <source>
        <dbReference type="EMBL" id="MBD7968765.1"/>
    </source>
</evidence>
<dbReference type="EMBL" id="JACSQL010000004">
    <property type="protein sequence ID" value="MBD7968765.1"/>
    <property type="molecule type" value="Genomic_DNA"/>
</dbReference>
<feature type="domain" description="Copper amine oxidase-like N-terminal" evidence="2">
    <location>
        <begin position="47"/>
        <end position="151"/>
    </location>
</feature>
<proteinExistence type="predicted"/>
<gene>
    <name evidence="3" type="ORF">H9647_11885</name>
</gene>
<evidence type="ECO:0000313" key="4">
    <source>
        <dbReference type="Proteomes" id="UP000608071"/>
    </source>
</evidence>
<dbReference type="SUPFAM" id="SSF55383">
    <property type="entry name" value="Copper amine oxidase, domain N"/>
    <property type="match status" value="1"/>
</dbReference>
<keyword evidence="4" id="KW-1185">Reference proteome</keyword>
<feature type="signal peptide" evidence="1">
    <location>
        <begin position="1"/>
        <end position="27"/>
    </location>
</feature>
<dbReference type="Proteomes" id="UP000608071">
    <property type="component" value="Unassembled WGS sequence"/>
</dbReference>
<accession>A0ABR8SZ27</accession>
<evidence type="ECO:0000259" key="2">
    <source>
        <dbReference type="Pfam" id="PF07833"/>
    </source>
</evidence>
<comment type="caution">
    <text evidence="3">The sequence shown here is derived from an EMBL/GenBank/DDBJ whole genome shotgun (WGS) entry which is preliminary data.</text>
</comment>
<feature type="chain" id="PRO_5046265240" evidence="1">
    <location>
        <begin position="28"/>
        <end position="343"/>
    </location>
</feature>
<dbReference type="InterPro" id="IPR012854">
    <property type="entry name" value="Cu_amine_oxidase-like_N"/>
</dbReference>
<evidence type="ECO:0000256" key="1">
    <source>
        <dbReference type="SAM" id="SignalP"/>
    </source>
</evidence>
<dbReference type="Gene3D" id="3.30.457.10">
    <property type="entry name" value="Copper amine oxidase-like, N-terminal domain"/>
    <property type="match status" value="1"/>
</dbReference>
<protein>
    <submittedName>
        <fullName evidence="3">Copper amine oxidase N-terminal domain-containing protein</fullName>
    </submittedName>
</protein>
<dbReference type="InterPro" id="IPR036582">
    <property type="entry name" value="Mao_N_sf"/>
</dbReference>